<dbReference type="Gene3D" id="1.20.5.4130">
    <property type="match status" value="1"/>
</dbReference>
<dbReference type="SUPFAM" id="SSF52540">
    <property type="entry name" value="P-loop containing nucleoside triphosphate hydrolases"/>
    <property type="match status" value="1"/>
</dbReference>
<evidence type="ECO:0008006" key="8">
    <source>
        <dbReference type="Google" id="ProtNLM"/>
    </source>
</evidence>
<evidence type="ECO:0000313" key="6">
    <source>
        <dbReference type="EMBL" id="KAF2319604.1"/>
    </source>
</evidence>
<keyword evidence="2" id="KW-0547">Nucleotide-binding</keyword>
<name>A0A6A6N2U1_HEVBR</name>
<protein>
    <recommendedName>
        <fullName evidence="8">Rx N-terminal domain-containing protein</fullName>
    </recommendedName>
</protein>
<dbReference type="PANTHER" id="PTHR23155">
    <property type="entry name" value="DISEASE RESISTANCE PROTEIN RP"/>
    <property type="match status" value="1"/>
</dbReference>
<dbReference type="InterPro" id="IPR041118">
    <property type="entry name" value="Rx_N"/>
</dbReference>
<evidence type="ECO:0000256" key="3">
    <source>
        <dbReference type="ARBA" id="ARBA00022821"/>
    </source>
</evidence>
<evidence type="ECO:0000259" key="4">
    <source>
        <dbReference type="Pfam" id="PF18052"/>
    </source>
</evidence>
<organism evidence="6 7">
    <name type="scientific">Hevea brasiliensis</name>
    <name type="common">Para rubber tree</name>
    <name type="synonym">Siphonia brasiliensis</name>
    <dbReference type="NCBI Taxonomy" id="3981"/>
    <lineage>
        <taxon>Eukaryota</taxon>
        <taxon>Viridiplantae</taxon>
        <taxon>Streptophyta</taxon>
        <taxon>Embryophyta</taxon>
        <taxon>Tracheophyta</taxon>
        <taxon>Spermatophyta</taxon>
        <taxon>Magnoliopsida</taxon>
        <taxon>eudicotyledons</taxon>
        <taxon>Gunneridae</taxon>
        <taxon>Pentapetalae</taxon>
        <taxon>rosids</taxon>
        <taxon>fabids</taxon>
        <taxon>Malpighiales</taxon>
        <taxon>Euphorbiaceae</taxon>
        <taxon>Crotonoideae</taxon>
        <taxon>Micrandreae</taxon>
        <taxon>Hevea</taxon>
    </lineage>
</organism>
<evidence type="ECO:0000259" key="5">
    <source>
        <dbReference type="Pfam" id="PF23559"/>
    </source>
</evidence>
<dbReference type="InterPro" id="IPR038005">
    <property type="entry name" value="RX-like_CC"/>
</dbReference>
<evidence type="ECO:0000313" key="7">
    <source>
        <dbReference type="Proteomes" id="UP000467840"/>
    </source>
</evidence>
<dbReference type="Gene3D" id="1.10.8.430">
    <property type="entry name" value="Helical domain of apoptotic protease-activating factors"/>
    <property type="match status" value="1"/>
</dbReference>
<accession>A0A6A6N2U1</accession>
<feature type="domain" description="Disease resistance protein winged helix" evidence="5">
    <location>
        <begin position="211"/>
        <end position="283"/>
    </location>
</feature>
<dbReference type="PANTHER" id="PTHR23155:SF1211">
    <property type="entry name" value="OS09G0313500 PROTEIN"/>
    <property type="match status" value="1"/>
</dbReference>
<dbReference type="CDD" id="cd14798">
    <property type="entry name" value="RX-CC_like"/>
    <property type="match status" value="1"/>
</dbReference>
<sequence length="341" mass="38746">MAEGVLFDIAGEIIMKVGPQALQEIEVWWGVKDELQKLKGTVSRIRAVLLDAEKKSALNEQVKVWLGKLQEIVYDADDLIDDFATEALQRRVMTGNRMTKEHSGTLRLKGLSPTESWSLFLRVALKGQEPKDSSVKKTGEEIVSKCVGVPLAIKTIASILCFKNPETEWPVFLQEELSKIAQNENDILPTLQLSYDHLPSHLKHCFAFCALFPKDYVIRVKKLIHLWAVQGFIESSSSSLCDEDIELQYFTELWWRSFFQEVERDELGNVESCKMHDLMHDLATSVAAGKGICRINSEEKSVDESVRHVSFDFPLYSSQQITAGLSNPLKLRTFFFAMRND</sequence>
<dbReference type="Pfam" id="PF23559">
    <property type="entry name" value="WHD_DRP"/>
    <property type="match status" value="1"/>
</dbReference>
<dbReference type="GO" id="GO:0043531">
    <property type="term" value="F:ADP binding"/>
    <property type="evidence" value="ECO:0007669"/>
    <property type="project" value="InterPro"/>
</dbReference>
<evidence type="ECO:0000256" key="1">
    <source>
        <dbReference type="ARBA" id="ARBA00022737"/>
    </source>
</evidence>
<dbReference type="InterPro" id="IPR044974">
    <property type="entry name" value="Disease_R_plants"/>
</dbReference>
<dbReference type="InterPro" id="IPR027417">
    <property type="entry name" value="P-loop_NTPase"/>
</dbReference>
<keyword evidence="7" id="KW-1185">Reference proteome</keyword>
<evidence type="ECO:0000256" key="2">
    <source>
        <dbReference type="ARBA" id="ARBA00022741"/>
    </source>
</evidence>
<dbReference type="GO" id="GO:0098542">
    <property type="term" value="P:defense response to other organism"/>
    <property type="evidence" value="ECO:0007669"/>
    <property type="project" value="TreeGrafter"/>
</dbReference>
<dbReference type="InterPro" id="IPR058922">
    <property type="entry name" value="WHD_DRP"/>
</dbReference>
<dbReference type="InterPro" id="IPR042197">
    <property type="entry name" value="Apaf_helical"/>
</dbReference>
<keyword evidence="3" id="KW-0611">Plant defense</keyword>
<keyword evidence="1" id="KW-0677">Repeat</keyword>
<dbReference type="EMBL" id="JAAGAX010000003">
    <property type="protein sequence ID" value="KAF2319604.1"/>
    <property type="molecule type" value="Genomic_DNA"/>
</dbReference>
<feature type="domain" description="Disease resistance N-terminal" evidence="4">
    <location>
        <begin position="14"/>
        <end position="95"/>
    </location>
</feature>
<comment type="caution">
    <text evidence="6">The sequence shown here is derived from an EMBL/GenBank/DDBJ whole genome shotgun (WGS) entry which is preliminary data.</text>
</comment>
<dbReference type="FunFam" id="1.10.10.10:FF:000322">
    <property type="entry name" value="Probable disease resistance protein At1g63360"/>
    <property type="match status" value="1"/>
</dbReference>
<reference evidence="6 7" key="1">
    <citation type="journal article" date="2020" name="Mol. Plant">
        <title>The Chromosome-Based Rubber Tree Genome Provides New Insights into Spurge Genome Evolution and Rubber Biosynthesis.</title>
        <authorList>
            <person name="Liu J."/>
            <person name="Shi C."/>
            <person name="Shi C.C."/>
            <person name="Li W."/>
            <person name="Zhang Q.J."/>
            <person name="Zhang Y."/>
            <person name="Li K."/>
            <person name="Lu H.F."/>
            <person name="Shi C."/>
            <person name="Zhu S.T."/>
            <person name="Xiao Z.Y."/>
            <person name="Nan H."/>
            <person name="Yue Y."/>
            <person name="Zhu X.G."/>
            <person name="Wu Y."/>
            <person name="Hong X.N."/>
            <person name="Fan G.Y."/>
            <person name="Tong Y."/>
            <person name="Zhang D."/>
            <person name="Mao C.L."/>
            <person name="Liu Y.L."/>
            <person name="Hao S.J."/>
            <person name="Liu W.Q."/>
            <person name="Lv M.Q."/>
            <person name="Zhang H.B."/>
            <person name="Liu Y."/>
            <person name="Hu-Tang G.R."/>
            <person name="Wang J.P."/>
            <person name="Wang J.H."/>
            <person name="Sun Y.H."/>
            <person name="Ni S.B."/>
            <person name="Chen W.B."/>
            <person name="Zhang X.C."/>
            <person name="Jiao Y.N."/>
            <person name="Eichler E.E."/>
            <person name="Li G.H."/>
            <person name="Liu X."/>
            <person name="Gao L.Z."/>
        </authorList>
    </citation>
    <scope>NUCLEOTIDE SEQUENCE [LARGE SCALE GENOMIC DNA]</scope>
    <source>
        <strain evidence="7">cv. GT1</strain>
        <tissue evidence="6">Leaf</tissue>
    </source>
</reference>
<proteinExistence type="predicted"/>
<dbReference type="InterPro" id="IPR036388">
    <property type="entry name" value="WH-like_DNA-bd_sf"/>
</dbReference>
<dbReference type="AlphaFoldDB" id="A0A6A6N2U1"/>
<gene>
    <name evidence="6" type="ORF">GH714_017467</name>
</gene>
<dbReference type="Proteomes" id="UP000467840">
    <property type="component" value="Chromosome 10"/>
</dbReference>
<dbReference type="Pfam" id="PF18052">
    <property type="entry name" value="Rx_N"/>
    <property type="match status" value="1"/>
</dbReference>
<dbReference type="Gene3D" id="1.10.10.10">
    <property type="entry name" value="Winged helix-like DNA-binding domain superfamily/Winged helix DNA-binding domain"/>
    <property type="match status" value="1"/>
</dbReference>